<evidence type="ECO:0000256" key="4">
    <source>
        <dbReference type="ARBA" id="ARBA00023015"/>
    </source>
</evidence>
<dbReference type="EMBL" id="JAPZBR010000005">
    <property type="protein sequence ID" value="KAJ5353481.1"/>
    <property type="molecule type" value="Genomic_DNA"/>
</dbReference>
<name>A0A9W9R4N7_PENBR</name>
<dbReference type="PANTHER" id="PTHR47782:SF12">
    <property type="entry name" value="ZN(II)2CYS6 TRANSCRIPTION FACTOR (EUROFUNG)"/>
    <property type="match status" value="1"/>
</dbReference>
<dbReference type="CDD" id="cd12148">
    <property type="entry name" value="fungal_TF_MHR"/>
    <property type="match status" value="1"/>
</dbReference>
<gene>
    <name evidence="9" type="ORF">N7541_006045</name>
</gene>
<keyword evidence="4" id="KW-0805">Transcription regulation</keyword>
<evidence type="ECO:0000256" key="3">
    <source>
        <dbReference type="ARBA" id="ARBA00022833"/>
    </source>
</evidence>
<dbReference type="Proteomes" id="UP001148299">
    <property type="component" value="Unassembled WGS sequence"/>
</dbReference>
<reference evidence="9" key="1">
    <citation type="submission" date="2022-12" db="EMBL/GenBank/DDBJ databases">
        <authorList>
            <person name="Petersen C."/>
        </authorList>
    </citation>
    <scope>NUCLEOTIDE SEQUENCE</scope>
    <source>
        <strain evidence="9">IBT 35675</strain>
    </source>
</reference>
<keyword evidence="10" id="KW-1185">Reference proteome</keyword>
<dbReference type="AlphaFoldDB" id="A0A9W9R4N7"/>
<reference evidence="9" key="2">
    <citation type="journal article" date="2023" name="IMA Fungus">
        <title>Comparative genomic study of the Penicillium genus elucidates a diverse pangenome and 15 lateral gene transfer events.</title>
        <authorList>
            <person name="Petersen C."/>
            <person name="Sorensen T."/>
            <person name="Nielsen M.R."/>
            <person name="Sondergaard T.E."/>
            <person name="Sorensen J.L."/>
            <person name="Fitzpatrick D.A."/>
            <person name="Frisvad J.C."/>
            <person name="Nielsen K.L."/>
        </authorList>
    </citation>
    <scope>NUCLEOTIDE SEQUENCE</scope>
    <source>
        <strain evidence="9">IBT 35675</strain>
    </source>
</reference>
<accession>A0A9W9R4N7</accession>
<dbReference type="GO" id="GO:0008270">
    <property type="term" value="F:zinc ion binding"/>
    <property type="evidence" value="ECO:0007669"/>
    <property type="project" value="InterPro"/>
</dbReference>
<dbReference type="GO" id="GO:0043565">
    <property type="term" value="F:sequence-specific DNA binding"/>
    <property type="evidence" value="ECO:0007669"/>
    <property type="project" value="TreeGrafter"/>
</dbReference>
<dbReference type="InterPro" id="IPR052202">
    <property type="entry name" value="Yeast_MetPath_Reg"/>
</dbReference>
<keyword evidence="5" id="KW-0238">DNA-binding</keyword>
<dbReference type="GO" id="GO:0005634">
    <property type="term" value="C:nucleus"/>
    <property type="evidence" value="ECO:0007669"/>
    <property type="project" value="UniProtKB-SubCell"/>
</dbReference>
<evidence type="ECO:0000256" key="6">
    <source>
        <dbReference type="ARBA" id="ARBA00023163"/>
    </source>
</evidence>
<dbReference type="GO" id="GO:0045944">
    <property type="term" value="P:positive regulation of transcription by RNA polymerase II"/>
    <property type="evidence" value="ECO:0007669"/>
    <property type="project" value="TreeGrafter"/>
</dbReference>
<evidence type="ECO:0000256" key="2">
    <source>
        <dbReference type="ARBA" id="ARBA00022723"/>
    </source>
</evidence>
<evidence type="ECO:0000256" key="7">
    <source>
        <dbReference type="ARBA" id="ARBA00023242"/>
    </source>
</evidence>
<dbReference type="PANTHER" id="PTHR47782">
    <property type="entry name" value="ZN(II)2CYS6 TRANSCRIPTION FACTOR (EUROFUNG)-RELATED"/>
    <property type="match status" value="1"/>
</dbReference>
<evidence type="ECO:0000256" key="5">
    <source>
        <dbReference type="ARBA" id="ARBA00023125"/>
    </source>
</evidence>
<evidence type="ECO:0000259" key="8">
    <source>
        <dbReference type="SMART" id="SM00906"/>
    </source>
</evidence>
<comment type="caution">
    <text evidence="9">The sequence shown here is derived from an EMBL/GenBank/DDBJ whole genome shotgun (WGS) entry which is preliminary data.</text>
</comment>
<dbReference type="SMART" id="SM00906">
    <property type="entry name" value="Fungal_trans"/>
    <property type="match status" value="1"/>
</dbReference>
<dbReference type="Pfam" id="PF04082">
    <property type="entry name" value="Fungal_trans"/>
    <property type="match status" value="1"/>
</dbReference>
<proteinExistence type="predicted"/>
<feature type="domain" description="Xylanolytic transcriptional activator regulatory" evidence="8">
    <location>
        <begin position="140"/>
        <end position="213"/>
    </location>
</feature>
<evidence type="ECO:0000313" key="10">
    <source>
        <dbReference type="Proteomes" id="UP001148299"/>
    </source>
</evidence>
<evidence type="ECO:0000313" key="9">
    <source>
        <dbReference type="EMBL" id="KAJ5353481.1"/>
    </source>
</evidence>
<evidence type="ECO:0000256" key="1">
    <source>
        <dbReference type="ARBA" id="ARBA00004123"/>
    </source>
</evidence>
<keyword evidence="3" id="KW-0862">Zinc</keyword>
<comment type="subcellular location">
    <subcellularLocation>
        <location evidence="1">Nucleus</location>
    </subcellularLocation>
</comment>
<dbReference type="GO" id="GO:0006351">
    <property type="term" value="P:DNA-templated transcription"/>
    <property type="evidence" value="ECO:0007669"/>
    <property type="project" value="InterPro"/>
</dbReference>
<dbReference type="GO" id="GO:0000981">
    <property type="term" value="F:DNA-binding transcription factor activity, RNA polymerase II-specific"/>
    <property type="evidence" value="ECO:0007669"/>
    <property type="project" value="TreeGrafter"/>
</dbReference>
<organism evidence="9 10">
    <name type="scientific">Penicillium brevicompactum</name>
    <dbReference type="NCBI Taxonomy" id="5074"/>
    <lineage>
        <taxon>Eukaryota</taxon>
        <taxon>Fungi</taxon>
        <taxon>Dikarya</taxon>
        <taxon>Ascomycota</taxon>
        <taxon>Pezizomycotina</taxon>
        <taxon>Eurotiomycetes</taxon>
        <taxon>Eurotiomycetidae</taxon>
        <taxon>Eurotiales</taxon>
        <taxon>Aspergillaceae</taxon>
        <taxon>Penicillium</taxon>
    </lineage>
</organism>
<keyword evidence="7" id="KW-0539">Nucleus</keyword>
<keyword evidence="6" id="KW-0804">Transcription</keyword>
<protein>
    <recommendedName>
        <fullName evidence="8">Xylanolytic transcriptional activator regulatory domain-containing protein</fullName>
    </recommendedName>
</protein>
<keyword evidence="2" id="KW-0479">Metal-binding</keyword>
<dbReference type="InterPro" id="IPR007219">
    <property type="entry name" value="XnlR_reg_dom"/>
</dbReference>
<sequence length="495" mass="56246">MSSAWKLWGDDPDTAAFCDMESFAEPDETTYVSLVNTFFDRRWTYLPVLHRPSFVSEHLTPFLARSPTRVTSNFLVNIVCAIAATDKAWAQQWDLQRHKQFFRRAIQDVYVLSSVEDFECMQCFLLLCMYGHNEPQSVNMWYTSGITLQMAIDLDLHRKESISGQSLLRAELSKRVFWSAYVTHCSMAINMGRPLAIQESDITVPLPLQLRDEQLTDSFDVPDVNELAVPQLMDTSTFNHIIKLRLTNAAVYKTFHSIRCGPMGSVELDTTRQAYYLSLNQWLISAPRYIGAVSTYQSTEWFQIAFHHAVLSLYRPSRAAPMPSSDDLRICTESAIGLITSYSSLYARNRIKYTFVAIHSLFLAAVTMLYALRASQQLRQELTKPVVETNILTFLTLFRGISDGRTIGEKCSGIVERLANSLLTLFDVGPIPDADLDVEFQSWFGLQTHAVVTPARNEELAGEFPDVRVDLPWADLFTEGFDMGAADLWSYSFLE</sequence>